<evidence type="ECO:0000256" key="1">
    <source>
        <dbReference type="SAM" id="MobiDB-lite"/>
    </source>
</evidence>
<reference evidence="4" key="1">
    <citation type="submission" date="2022-11" db="EMBL/GenBank/DDBJ databases">
        <title>Comparative genomic analysis of Mycoplasma feriruminatoris and the Mycoplasma mycoides cluster.</title>
        <authorList>
            <person name="Baby V."/>
            <person name="Ambroset C."/>
            <person name="Gaurivaud P."/>
            <person name="Boury C."/>
            <person name="Guichoux E."/>
            <person name="Lartigue C."/>
            <person name="Tardy F."/>
            <person name="Sirand-Pugnet P."/>
        </authorList>
    </citation>
    <scope>NUCLEOTIDE SEQUENCE</scope>
    <source>
        <strain evidence="4">L15407</strain>
    </source>
</reference>
<dbReference type="AlphaFoldDB" id="A0AAQ3DRV9"/>
<evidence type="ECO:0000256" key="3">
    <source>
        <dbReference type="SAM" id="SignalP"/>
    </source>
</evidence>
<dbReference type="RefSeq" id="WP_278300408.1">
    <property type="nucleotide sequence ID" value="NZ_CP113499.1"/>
</dbReference>
<dbReference type="EMBL" id="CP113499">
    <property type="protein sequence ID" value="WFQ94924.1"/>
    <property type="molecule type" value="Genomic_DNA"/>
</dbReference>
<evidence type="ECO:0000256" key="2">
    <source>
        <dbReference type="SAM" id="Phobius"/>
    </source>
</evidence>
<keyword evidence="3" id="KW-0732">Signal</keyword>
<dbReference type="InterPro" id="IPR011889">
    <property type="entry name" value="Liste_lipo_26"/>
</dbReference>
<evidence type="ECO:0000313" key="5">
    <source>
        <dbReference type="Proteomes" id="UP001178740"/>
    </source>
</evidence>
<organism evidence="4 5">
    <name type="scientific">Mycoplasma feriruminatoris</name>
    <dbReference type="NCBI Taxonomy" id="1179777"/>
    <lineage>
        <taxon>Bacteria</taxon>
        <taxon>Bacillati</taxon>
        <taxon>Mycoplasmatota</taxon>
        <taxon>Mollicutes</taxon>
        <taxon>Mycoplasmataceae</taxon>
        <taxon>Mycoplasma</taxon>
    </lineage>
</organism>
<keyword evidence="2" id="KW-0472">Membrane</keyword>
<dbReference type="NCBIfam" id="NF033158">
    <property type="entry name" value="Myrrcad"/>
    <property type="match status" value="1"/>
</dbReference>
<dbReference type="InterPro" id="IPR005046">
    <property type="entry name" value="DUF285"/>
</dbReference>
<gene>
    <name evidence="4" type="ORF">MFERI15407_00164</name>
</gene>
<keyword evidence="2" id="KW-1133">Transmembrane helix</keyword>
<proteinExistence type="predicted"/>
<sequence length="446" mass="50772">MKKLLAVLTSVSIISLIAISATLANNYNNKNYGLNYNLSNYVSHQFLDNTRKVLTKVGYYRQNGKYRILQIPPTVEVIDADLPEIITSLRAAFVGATHDITWRKSWNTKNVTDMQRMFDGRIWFNNSEVLKWDTSMVTDMEQMFNNASSFNQDISKWDVSNVKNMQEMFKGAKKFNNNGKPLNWGDKIKNTSNMKAMFKEAKSFNQDISDWNVSNVKTFEQMFEGATSFNNNDKPLNWNGKFKSVNNMNRMFKNATNFKHDLSHWLMNTSISNNEFGLEQHKQPRLKIETPKPTVPIATPSNSIPKNETPSDSSAPILIKPNNNSNLPILSQPIKHEQPNIKHEQPINPEKEEIEKSNIIKSENDTVETNDSSSKNNSYMIPTAKPYSLTSPKSSNTGAIVGTVLGIFTVLGTGVGVGYYYRSPFKNSFFKSKDWIKNRISKIKSK</sequence>
<feature type="transmembrane region" description="Helical" evidence="2">
    <location>
        <begin position="399"/>
        <end position="421"/>
    </location>
</feature>
<dbReference type="Pfam" id="PF03382">
    <property type="entry name" value="DUF285"/>
    <property type="match status" value="2"/>
</dbReference>
<feature type="signal peptide" evidence="3">
    <location>
        <begin position="1"/>
        <end position="20"/>
    </location>
</feature>
<feature type="compositionally biased region" description="Polar residues" evidence="1">
    <location>
        <begin position="367"/>
        <end position="379"/>
    </location>
</feature>
<feature type="chain" id="PRO_5042824833" evidence="3">
    <location>
        <begin position="21"/>
        <end position="446"/>
    </location>
</feature>
<protein>
    <submittedName>
        <fullName evidence="4">Myrrcad domain-containing protein</fullName>
    </submittedName>
</protein>
<name>A0AAQ3DRV9_9MOLU</name>
<evidence type="ECO:0000313" key="4">
    <source>
        <dbReference type="EMBL" id="WFQ94924.1"/>
    </source>
</evidence>
<accession>A0AAQ3DRV9</accession>
<keyword evidence="2" id="KW-0812">Transmembrane</keyword>
<feature type="region of interest" description="Disordered" evidence="1">
    <location>
        <begin position="291"/>
        <end position="379"/>
    </location>
</feature>
<feature type="compositionally biased region" description="Basic and acidic residues" evidence="1">
    <location>
        <begin position="334"/>
        <end position="364"/>
    </location>
</feature>
<dbReference type="Proteomes" id="UP001178740">
    <property type="component" value="Chromosome"/>
</dbReference>
<dbReference type="NCBIfam" id="TIGR02167">
    <property type="entry name" value="Liste_lipo_26"/>
    <property type="match status" value="1"/>
</dbReference>
<feature type="compositionally biased region" description="Polar residues" evidence="1">
    <location>
        <begin position="299"/>
        <end position="314"/>
    </location>
</feature>